<dbReference type="GO" id="GO:0005737">
    <property type="term" value="C:cytoplasm"/>
    <property type="evidence" value="ECO:0007669"/>
    <property type="project" value="TreeGrafter"/>
</dbReference>
<gene>
    <name evidence="4" type="ORF">GCM10007036_27690</name>
</gene>
<dbReference type="InterPro" id="IPR029063">
    <property type="entry name" value="SAM-dependent_MTases_sf"/>
</dbReference>
<sequence>MADFALQRRMMVDCQLRTYDITSAPVLAAMEETPREIFLSADQRGFAYVDQSLTVSANGASRAMLTPMVFARLLQAANIKPTDVALDVGCGVGYSSAVLARLAGRVVALESDAGLSAKASELLGGLGVDTVEVVTGALREGYAEHAPYDVIVVNGAFEVEPSALFAQLSEGGRLVGVFGTGRSAKAMVYRKSGSAVGGRAVFDAAAPALEEFRTAPAFVF</sequence>
<evidence type="ECO:0000256" key="2">
    <source>
        <dbReference type="ARBA" id="ARBA00013346"/>
    </source>
</evidence>
<organism evidence="4 5">
    <name type="scientific">Alsobacter metallidurans</name>
    <dbReference type="NCBI Taxonomy" id="340221"/>
    <lineage>
        <taxon>Bacteria</taxon>
        <taxon>Pseudomonadati</taxon>
        <taxon>Pseudomonadota</taxon>
        <taxon>Alphaproteobacteria</taxon>
        <taxon>Hyphomicrobiales</taxon>
        <taxon>Alsobacteraceae</taxon>
        <taxon>Alsobacter</taxon>
    </lineage>
</organism>
<dbReference type="SUPFAM" id="SSF53335">
    <property type="entry name" value="S-adenosyl-L-methionine-dependent methyltransferases"/>
    <property type="match status" value="1"/>
</dbReference>
<evidence type="ECO:0000313" key="4">
    <source>
        <dbReference type="EMBL" id="GGH22585.1"/>
    </source>
</evidence>
<evidence type="ECO:0000256" key="3">
    <source>
        <dbReference type="ARBA" id="ARBA00030757"/>
    </source>
</evidence>
<dbReference type="AlphaFoldDB" id="A0A917I835"/>
<dbReference type="InterPro" id="IPR000682">
    <property type="entry name" value="PCMT"/>
</dbReference>
<reference evidence="4" key="1">
    <citation type="journal article" date="2014" name="Int. J. Syst. Evol. Microbiol.">
        <title>Complete genome sequence of Corynebacterium casei LMG S-19264T (=DSM 44701T), isolated from a smear-ripened cheese.</title>
        <authorList>
            <consortium name="US DOE Joint Genome Institute (JGI-PGF)"/>
            <person name="Walter F."/>
            <person name="Albersmeier A."/>
            <person name="Kalinowski J."/>
            <person name="Ruckert C."/>
        </authorList>
    </citation>
    <scope>NUCLEOTIDE SEQUENCE</scope>
    <source>
        <strain evidence="4">CGMCC 1.12214</strain>
    </source>
</reference>
<dbReference type="GO" id="GO:0004719">
    <property type="term" value="F:protein-L-isoaspartate (D-aspartate) O-methyltransferase activity"/>
    <property type="evidence" value="ECO:0007669"/>
    <property type="project" value="InterPro"/>
</dbReference>
<name>A0A917I835_9HYPH</name>
<dbReference type="RefSeq" id="WP_188518338.1">
    <property type="nucleotide sequence ID" value="NZ_BMES01000002.1"/>
</dbReference>
<accession>A0A917I835</accession>
<dbReference type="CDD" id="cd02440">
    <property type="entry name" value="AdoMet_MTases"/>
    <property type="match status" value="1"/>
</dbReference>
<dbReference type="PANTHER" id="PTHR11579">
    <property type="entry name" value="PROTEIN-L-ISOASPARTATE O-METHYLTRANSFERASE"/>
    <property type="match status" value="1"/>
</dbReference>
<dbReference type="EMBL" id="BMES01000002">
    <property type="protein sequence ID" value="GGH22585.1"/>
    <property type="molecule type" value="Genomic_DNA"/>
</dbReference>
<evidence type="ECO:0000313" key="5">
    <source>
        <dbReference type="Proteomes" id="UP000603912"/>
    </source>
</evidence>
<comment type="caution">
    <text evidence="4">The sequence shown here is derived from an EMBL/GenBank/DDBJ whole genome shotgun (WGS) entry which is preliminary data.</text>
</comment>
<dbReference type="Proteomes" id="UP000603912">
    <property type="component" value="Unassembled WGS sequence"/>
</dbReference>
<evidence type="ECO:0000256" key="1">
    <source>
        <dbReference type="ARBA" id="ARBA00005369"/>
    </source>
</evidence>
<dbReference type="Gene3D" id="3.40.50.150">
    <property type="entry name" value="Vaccinia Virus protein VP39"/>
    <property type="match status" value="1"/>
</dbReference>
<proteinExistence type="inferred from homology"/>
<protein>
    <recommendedName>
        <fullName evidence="2">Protein-L-isoaspartate O-methyltransferase</fullName>
    </recommendedName>
    <alternativeName>
        <fullName evidence="3">Protein L-isoaspartyl methyltransferase</fullName>
    </alternativeName>
</protein>
<keyword evidence="5" id="KW-1185">Reference proteome</keyword>
<dbReference type="PANTHER" id="PTHR11579:SF18">
    <property type="entry name" value="PROTEIN-L-ISOASPARTATE O-METHYLTRANSFERASE"/>
    <property type="match status" value="1"/>
</dbReference>
<dbReference type="Pfam" id="PF01135">
    <property type="entry name" value="PCMT"/>
    <property type="match status" value="1"/>
</dbReference>
<comment type="similarity">
    <text evidence="1">Belongs to the methyltransferase superfamily. L-isoaspartyl/D-aspartyl protein methyltransferase family.</text>
</comment>
<reference evidence="4" key="2">
    <citation type="submission" date="2020-09" db="EMBL/GenBank/DDBJ databases">
        <authorList>
            <person name="Sun Q."/>
            <person name="Zhou Y."/>
        </authorList>
    </citation>
    <scope>NUCLEOTIDE SEQUENCE</scope>
    <source>
        <strain evidence="4">CGMCC 1.12214</strain>
    </source>
</reference>